<comment type="caution">
    <text evidence="1">The sequence shown here is derived from an EMBL/GenBank/DDBJ whole genome shotgun (WGS) entry which is preliminary data.</text>
</comment>
<evidence type="ECO:0000313" key="1">
    <source>
        <dbReference type="EMBL" id="OPJ73172.1"/>
    </source>
</evidence>
<gene>
    <name evidence="1" type="ORF">AV530_005575</name>
</gene>
<dbReference type="AlphaFoldDB" id="A0A1V4JLV6"/>
<sequence length="68" mass="7534">MVSPGRQTCHFSIPWQESPRSRTASGHVFKPFLRKCGERELALFGGEILLRLALALLATALCGEFMLS</sequence>
<organism evidence="1 2">
    <name type="scientific">Patagioenas fasciata monilis</name>
    <dbReference type="NCBI Taxonomy" id="372326"/>
    <lineage>
        <taxon>Eukaryota</taxon>
        <taxon>Metazoa</taxon>
        <taxon>Chordata</taxon>
        <taxon>Craniata</taxon>
        <taxon>Vertebrata</taxon>
        <taxon>Euteleostomi</taxon>
        <taxon>Archelosauria</taxon>
        <taxon>Archosauria</taxon>
        <taxon>Dinosauria</taxon>
        <taxon>Saurischia</taxon>
        <taxon>Theropoda</taxon>
        <taxon>Coelurosauria</taxon>
        <taxon>Aves</taxon>
        <taxon>Neognathae</taxon>
        <taxon>Neoaves</taxon>
        <taxon>Columbimorphae</taxon>
        <taxon>Columbiformes</taxon>
        <taxon>Columbidae</taxon>
        <taxon>Patagioenas</taxon>
    </lineage>
</organism>
<reference evidence="1 2" key="1">
    <citation type="submission" date="2016-02" db="EMBL/GenBank/DDBJ databases">
        <title>Band-tailed pigeon sequencing and assembly.</title>
        <authorList>
            <person name="Soares A.E."/>
            <person name="Novak B.J."/>
            <person name="Rice E.S."/>
            <person name="O'Connell B."/>
            <person name="Chang D."/>
            <person name="Weber S."/>
            <person name="Shapiro B."/>
        </authorList>
    </citation>
    <scope>NUCLEOTIDE SEQUENCE [LARGE SCALE GENOMIC DNA]</scope>
    <source>
        <strain evidence="1">BTP2013</strain>
        <tissue evidence="1">Blood</tissue>
    </source>
</reference>
<proteinExistence type="predicted"/>
<dbReference type="Proteomes" id="UP000190648">
    <property type="component" value="Unassembled WGS sequence"/>
</dbReference>
<name>A0A1V4JLV6_PATFA</name>
<dbReference type="OrthoDB" id="10582101at2759"/>
<evidence type="ECO:0000313" key="2">
    <source>
        <dbReference type="Proteomes" id="UP000190648"/>
    </source>
</evidence>
<protein>
    <submittedName>
        <fullName evidence="1">Uncharacterized protein</fullName>
    </submittedName>
</protein>
<accession>A0A1V4JLV6</accession>
<keyword evidence="2" id="KW-1185">Reference proteome</keyword>
<dbReference type="EMBL" id="LSYS01006902">
    <property type="protein sequence ID" value="OPJ73172.1"/>
    <property type="molecule type" value="Genomic_DNA"/>
</dbReference>